<dbReference type="Proteomes" id="UP000326396">
    <property type="component" value="Linkage Group LG5"/>
</dbReference>
<evidence type="ECO:0000256" key="1">
    <source>
        <dbReference type="SAM" id="MobiDB-lite"/>
    </source>
</evidence>
<gene>
    <name evidence="2" type="ORF">E3N88_29169</name>
</gene>
<protein>
    <submittedName>
        <fullName evidence="2">Uncharacterized protein</fullName>
    </submittedName>
</protein>
<dbReference type="EMBL" id="SZYD01000015">
    <property type="protein sequence ID" value="KAD3639946.1"/>
    <property type="molecule type" value="Genomic_DNA"/>
</dbReference>
<comment type="caution">
    <text evidence="2">The sequence shown here is derived from an EMBL/GenBank/DDBJ whole genome shotgun (WGS) entry which is preliminary data.</text>
</comment>
<feature type="compositionally biased region" description="Polar residues" evidence="1">
    <location>
        <begin position="7"/>
        <end position="16"/>
    </location>
</feature>
<accession>A0A5N6MIP1</accession>
<proteinExistence type="predicted"/>
<feature type="region of interest" description="Disordered" evidence="1">
    <location>
        <begin position="1"/>
        <end position="28"/>
    </location>
</feature>
<name>A0A5N6MIP1_9ASTR</name>
<reference evidence="2 3" key="1">
    <citation type="submission" date="2019-05" db="EMBL/GenBank/DDBJ databases">
        <title>Mikania micrantha, genome provides insights into the molecular mechanism of rapid growth.</title>
        <authorList>
            <person name="Liu B."/>
        </authorList>
    </citation>
    <scope>NUCLEOTIDE SEQUENCE [LARGE SCALE GENOMIC DNA]</scope>
    <source>
        <strain evidence="2">NLD-2019</strain>
        <tissue evidence="2">Leaf</tissue>
    </source>
</reference>
<sequence length="173" mass="19658">MGLELKPQNQSGQQVGSKEPVEAKASKESPTCIEECRTKLPNQYEPFLLYIQCLADALPPKWESFLMVLKQIEMLATMDINDFIQKLKEQDIENKWKAKSVALVQDPSIYNYTLNVDRTTSHAPLKSAFVSQTTEARSSSHVHFNQPTTTLPLCLTQRIDILLSTLKHKILIK</sequence>
<dbReference type="AlphaFoldDB" id="A0A5N6MIP1"/>
<keyword evidence="3" id="KW-1185">Reference proteome</keyword>
<evidence type="ECO:0000313" key="3">
    <source>
        <dbReference type="Proteomes" id="UP000326396"/>
    </source>
</evidence>
<organism evidence="2 3">
    <name type="scientific">Mikania micrantha</name>
    <name type="common">bitter vine</name>
    <dbReference type="NCBI Taxonomy" id="192012"/>
    <lineage>
        <taxon>Eukaryota</taxon>
        <taxon>Viridiplantae</taxon>
        <taxon>Streptophyta</taxon>
        <taxon>Embryophyta</taxon>
        <taxon>Tracheophyta</taxon>
        <taxon>Spermatophyta</taxon>
        <taxon>Magnoliopsida</taxon>
        <taxon>eudicotyledons</taxon>
        <taxon>Gunneridae</taxon>
        <taxon>Pentapetalae</taxon>
        <taxon>asterids</taxon>
        <taxon>campanulids</taxon>
        <taxon>Asterales</taxon>
        <taxon>Asteraceae</taxon>
        <taxon>Asteroideae</taxon>
        <taxon>Heliantheae alliance</taxon>
        <taxon>Eupatorieae</taxon>
        <taxon>Mikania</taxon>
    </lineage>
</organism>
<evidence type="ECO:0000313" key="2">
    <source>
        <dbReference type="EMBL" id="KAD3639946.1"/>
    </source>
</evidence>